<evidence type="ECO:0000256" key="2">
    <source>
        <dbReference type="ARBA" id="ARBA00010566"/>
    </source>
</evidence>
<comment type="caution">
    <text evidence="7">The sequence shown here is derived from an EMBL/GenBank/DDBJ whole genome shotgun (WGS) entry which is preliminary data.</text>
</comment>
<protein>
    <recommendedName>
        <fullName evidence="5">Citrate synthase</fullName>
    </recommendedName>
</protein>
<dbReference type="Pfam" id="PF00285">
    <property type="entry name" value="Citrate_synt"/>
    <property type="match status" value="1"/>
</dbReference>
<dbReference type="PROSITE" id="PS00480">
    <property type="entry name" value="CITRATE_SYNTHASE"/>
    <property type="match status" value="1"/>
</dbReference>
<evidence type="ECO:0000256" key="1">
    <source>
        <dbReference type="ARBA" id="ARBA00005163"/>
    </source>
</evidence>
<name>A0ABS9X864_9ACTN</name>
<evidence type="ECO:0000256" key="3">
    <source>
        <dbReference type="ARBA" id="ARBA00022679"/>
    </source>
</evidence>
<dbReference type="PANTHER" id="PTHR11739">
    <property type="entry name" value="CITRATE SYNTHASE"/>
    <property type="match status" value="1"/>
</dbReference>
<accession>A0ABS9X864</accession>
<dbReference type="PIRSF" id="PIRSF001369">
    <property type="entry name" value="Citrate_synth"/>
    <property type="match status" value="1"/>
</dbReference>
<dbReference type="InterPro" id="IPR036969">
    <property type="entry name" value="Citrate_synthase_sf"/>
</dbReference>
<keyword evidence="3 5" id="KW-0808">Transferase</keyword>
<comment type="catalytic activity">
    <reaction evidence="4">
        <text>oxaloacetate + acetyl-CoA + H2O = citrate + CoA + H(+)</text>
        <dbReference type="Rhea" id="RHEA:16845"/>
        <dbReference type="ChEBI" id="CHEBI:15377"/>
        <dbReference type="ChEBI" id="CHEBI:15378"/>
        <dbReference type="ChEBI" id="CHEBI:16452"/>
        <dbReference type="ChEBI" id="CHEBI:16947"/>
        <dbReference type="ChEBI" id="CHEBI:57287"/>
        <dbReference type="ChEBI" id="CHEBI:57288"/>
        <dbReference type="EC" id="2.3.3.16"/>
    </reaction>
</comment>
<dbReference type="PANTHER" id="PTHR11739:SF23">
    <property type="entry name" value="CITRATE SYNTHASE 2-RELATED"/>
    <property type="match status" value="1"/>
</dbReference>
<dbReference type="InterPro" id="IPR002020">
    <property type="entry name" value="Citrate_synthase"/>
</dbReference>
<reference evidence="7" key="1">
    <citation type="submission" date="2022-03" db="EMBL/GenBank/DDBJ databases">
        <title>Streptomyces 7R015 and 7R016 isolated from Barleria lupulina in Thailand.</title>
        <authorList>
            <person name="Kanchanasin P."/>
            <person name="Phongsopitanun W."/>
            <person name="Tanasupawat S."/>
        </authorList>
    </citation>
    <scope>NUCLEOTIDE SEQUENCE</scope>
    <source>
        <strain evidence="7">7R016</strain>
    </source>
</reference>
<evidence type="ECO:0000313" key="7">
    <source>
        <dbReference type="EMBL" id="MCI3238135.1"/>
    </source>
</evidence>
<dbReference type="Proteomes" id="UP001165270">
    <property type="component" value="Unassembled WGS sequence"/>
</dbReference>
<dbReference type="InterPro" id="IPR016142">
    <property type="entry name" value="Citrate_synth-like_lrg_a-sub"/>
</dbReference>
<comment type="pathway">
    <text evidence="1">Carbohydrate metabolism; tricarboxylic acid cycle.</text>
</comment>
<dbReference type="CDD" id="cd06109">
    <property type="entry name" value="BsCS-I_like"/>
    <property type="match status" value="1"/>
</dbReference>
<evidence type="ECO:0000256" key="6">
    <source>
        <dbReference type="RuleBase" id="RU003406"/>
    </source>
</evidence>
<dbReference type="InterPro" id="IPR019810">
    <property type="entry name" value="Citrate_synthase_AS"/>
</dbReference>
<dbReference type="EMBL" id="JALDAX010000001">
    <property type="protein sequence ID" value="MCI3238135.1"/>
    <property type="molecule type" value="Genomic_DNA"/>
</dbReference>
<dbReference type="InterPro" id="IPR024176">
    <property type="entry name" value="Citrate_synthase_bac-typ"/>
</dbReference>
<comment type="similarity">
    <text evidence="2 5 6">Belongs to the citrate synthase family.</text>
</comment>
<keyword evidence="8" id="KW-1185">Reference proteome</keyword>
<gene>
    <name evidence="7" type="ORF">MQN93_00200</name>
</gene>
<evidence type="ECO:0000313" key="8">
    <source>
        <dbReference type="Proteomes" id="UP001165270"/>
    </source>
</evidence>
<sequence length="386" mass="41329">MSVNRSAAGTIDVPRGLAGVVVTDTEVGDVRGLEGFYHYRQYSAVELAQTRGFEDVWHLLVHGELPDAAQRVEFAARTAALRRLPEEVRVALPAIAEASGGSGPLAGMRTALSLLGAAKGFRPVYDIDAGARLSDTLVAAAAVPTLLTALYRLGRGLEPVEPRDDLSYAANYLYMLTGSEPDAARVRAIEQYLISTIDHGFNASTFTARVIASTGADVAACLVGAVGALSGPLHGGAPSRALDTLDAIGTPDRIDPWIRERVLAGDRIMGFGHAVYRTEDPRSRMLREVAQSFGGPRVEFAVEVERRVEAILAELKPGRELHTNVEFYAGVVMELCGLPREMFTPTFAAARVVGWSANILEQAEDRKIIRPAARYVGVGAPVAVPE</sequence>
<dbReference type="SUPFAM" id="SSF48256">
    <property type="entry name" value="Citrate synthase"/>
    <property type="match status" value="1"/>
</dbReference>
<evidence type="ECO:0000256" key="5">
    <source>
        <dbReference type="PIRNR" id="PIRNR001369"/>
    </source>
</evidence>
<dbReference type="Gene3D" id="1.10.580.10">
    <property type="entry name" value="Citrate Synthase, domain 1"/>
    <property type="match status" value="1"/>
</dbReference>
<dbReference type="Gene3D" id="1.10.230.10">
    <property type="entry name" value="Cytochrome P450-Terp, domain 2"/>
    <property type="match status" value="1"/>
</dbReference>
<evidence type="ECO:0000256" key="4">
    <source>
        <dbReference type="ARBA" id="ARBA00049288"/>
    </source>
</evidence>
<dbReference type="NCBIfam" id="NF009005">
    <property type="entry name" value="PRK12350.1"/>
    <property type="match status" value="1"/>
</dbReference>
<organism evidence="7 8">
    <name type="scientific">Streptomyces spinosisporus</name>
    <dbReference type="NCBI Taxonomy" id="2927582"/>
    <lineage>
        <taxon>Bacteria</taxon>
        <taxon>Bacillati</taxon>
        <taxon>Actinomycetota</taxon>
        <taxon>Actinomycetes</taxon>
        <taxon>Kitasatosporales</taxon>
        <taxon>Streptomycetaceae</taxon>
        <taxon>Streptomyces</taxon>
    </lineage>
</organism>
<dbReference type="RefSeq" id="WP_242707775.1">
    <property type="nucleotide sequence ID" value="NZ_JALDAX010000001.1"/>
</dbReference>
<dbReference type="InterPro" id="IPR016143">
    <property type="entry name" value="Citrate_synth-like_sm_a-sub"/>
</dbReference>
<dbReference type="PRINTS" id="PR00143">
    <property type="entry name" value="CITRTSNTHASE"/>
</dbReference>
<proteinExistence type="inferred from homology"/>